<organism evidence="1">
    <name type="scientific">Brassica oleracea</name>
    <name type="common">Wild cabbage</name>
    <dbReference type="NCBI Taxonomy" id="3712"/>
    <lineage>
        <taxon>Eukaryota</taxon>
        <taxon>Viridiplantae</taxon>
        <taxon>Streptophyta</taxon>
        <taxon>Embryophyta</taxon>
        <taxon>Tracheophyta</taxon>
        <taxon>Spermatophyta</taxon>
        <taxon>Magnoliopsida</taxon>
        <taxon>eudicotyledons</taxon>
        <taxon>Gunneridae</taxon>
        <taxon>Pentapetalae</taxon>
        <taxon>rosids</taxon>
        <taxon>malvids</taxon>
        <taxon>Brassicales</taxon>
        <taxon>Brassicaceae</taxon>
        <taxon>Brassiceae</taxon>
        <taxon>Brassica</taxon>
    </lineage>
</organism>
<proteinExistence type="predicted"/>
<reference evidence="1" key="1">
    <citation type="submission" date="2018-11" db="EMBL/GenBank/DDBJ databases">
        <authorList>
            <consortium name="Genoscope - CEA"/>
            <person name="William W."/>
        </authorList>
    </citation>
    <scope>NUCLEOTIDE SEQUENCE</scope>
</reference>
<accession>A0A3P6FLE6</accession>
<dbReference type="EMBL" id="LR031878">
    <property type="protein sequence ID" value="VDD49756.1"/>
    <property type="molecule type" value="Genomic_DNA"/>
</dbReference>
<name>A0A3P6FLE6_BRAOL</name>
<dbReference type="AlphaFoldDB" id="A0A3P6FLE6"/>
<gene>
    <name evidence="1" type="ORF">BOLC1T02145H</name>
</gene>
<sequence length="58" mass="6610">MYSPKLRSHKKTLPVSKTLTTQLSPLALLLPPAAVYRRSFDIIHRAAKLFETPNHVRV</sequence>
<protein>
    <submittedName>
        <fullName evidence="1">Uncharacterized protein</fullName>
    </submittedName>
</protein>
<evidence type="ECO:0000313" key="1">
    <source>
        <dbReference type="EMBL" id="VDD49756.1"/>
    </source>
</evidence>